<dbReference type="PANTHER" id="PTHR23028">
    <property type="entry name" value="ACETYLTRANSFERASE"/>
    <property type="match status" value="1"/>
</dbReference>
<keyword evidence="6" id="KW-1185">Reference proteome</keyword>
<feature type="transmembrane region" description="Helical" evidence="3">
    <location>
        <begin position="164"/>
        <end position="183"/>
    </location>
</feature>
<keyword evidence="5" id="KW-0012">Acyltransferase</keyword>
<evidence type="ECO:0000256" key="3">
    <source>
        <dbReference type="SAM" id="Phobius"/>
    </source>
</evidence>
<feature type="transmembrane region" description="Helical" evidence="3">
    <location>
        <begin position="271"/>
        <end position="291"/>
    </location>
</feature>
<dbReference type="Pfam" id="PF01757">
    <property type="entry name" value="Acyl_transf_3"/>
    <property type="match status" value="1"/>
</dbReference>
<evidence type="ECO:0000256" key="2">
    <source>
        <dbReference type="ARBA" id="ARBA00007400"/>
    </source>
</evidence>
<comment type="similarity">
    <text evidence="2">Belongs to the acyltransferase 3 family.</text>
</comment>
<feature type="transmembrane region" description="Helical" evidence="3">
    <location>
        <begin position="98"/>
        <end position="117"/>
    </location>
</feature>
<dbReference type="InterPro" id="IPR050879">
    <property type="entry name" value="Acyltransferase_3"/>
</dbReference>
<organism evidence="5 6">
    <name type="scientific">Paenibacillus alba</name>
    <dbReference type="NCBI Taxonomy" id="1197127"/>
    <lineage>
        <taxon>Bacteria</taxon>
        <taxon>Bacillati</taxon>
        <taxon>Bacillota</taxon>
        <taxon>Bacilli</taxon>
        <taxon>Bacillales</taxon>
        <taxon>Paenibacillaceae</taxon>
        <taxon>Paenibacillus</taxon>
    </lineage>
</organism>
<protein>
    <submittedName>
        <fullName evidence="5">Acyltransferase</fullName>
    </submittedName>
</protein>
<dbReference type="Proteomes" id="UP001338137">
    <property type="component" value="Unassembled WGS sequence"/>
</dbReference>
<feature type="transmembrane region" description="Helical" evidence="3">
    <location>
        <begin position="21"/>
        <end position="39"/>
    </location>
</feature>
<keyword evidence="3" id="KW-0812">Transmembrane</keyword>
<dbReference type="GO" id="GO:0016746">
    <property type="term" value="F:acyltransferase activity"/>
    <property type="evidence" value="ECO:0007669"/>
    <property type="project" value="UniProtKB-KW"/>
</dbReference>
<dbReference type="EMBL" id="JARLKY010000026">
    <property type="protein sequence ID" value="MEC0227946.1"/>
    <property type="molecule type" value="Genomic_DNA"/>
</dbReference>
<evidence type="ECO:0000313" key="5">
    <source>
        <dbReference type="EMBL" id="MEC0227946.1"/>
    </source>
</evidence>
<feature type="transmembrane region" description="Helical" evidence="3">
    <location>
        <begin position="59"/>
        <end position="77"/>
    </location>
</feature>
<comment type="caution">
    <text evidence="5">The sequence shown here is derived from an EMBL/GenBank/DDBJ whole genome shotgun (WGS) entry which is preliminary data.</text>
</comment>
<dbReference type="RefSeq" id="WP_326072236.1">
    <property type="nucleotide sequence ID" value="NZ_JARLKY010000026.1"/>
</dbReference>
<proteinExistence type="inferred from homology"/>
<keyword evidence="5" id="KW-0808">Transferase</keyword>
<feature type="transmembrane region" description="Helical" evidence="3">
    <location>
        <begin position="380"/>
        <end position="404"/>
    </location>
</feature>
<accession>A0ABU6G198</accession>
<evidence type="ECO:0000259" key="4">
    <source>
        <dbReference type="Pfam" id="PF01757"/>
    </source>
</evidence>
<gene>
    <name evidence="5" type="ORF">P4I72_12490</name>
</gene>
<name>A0ABU6G198_9BACL</name>
<reference evidence="5 6" key="1">
    <citation type="submission" date="2023-03" db="EMBL/GenBank/DDBJ databases">
        <title>Bacillus Genome Sequencing.</title>
        <authorList>
            <person name="Dunlap C."/>
        </authorList>
    </citation>
    <scope>NUCLEOTIDE SEQUENCE [LARGE SCALE GENOMIC DNA]</scope>
    <source>
        <strain evidence="5 6">BD-533</strain>
    </source>
</reference>
<feature type="domain" description="Acyltransferase 3" evidence="4">
    <location>
        <begin position="21"/>
        <end position="343"/>
    </location>
</feature>
<comment type="subcellular location">
    <subcellularLocation>
        <location evidence="1">Membrane</location>
    </subcellularLocation>
</comment>
<keyword evidence="3" id="KW-1133">Transmembrane helix</keyword>
<keyword evidence="3" id="KW-0472">Membrane</keyword>
<dbReference type="InterPro" id="IPR002656">
    <property type="entry name" value="Acyl_transf_3_dom"/>
</dbReference>
<feature type="transmembrane region" description="Helical" evidence="3">
    <location>
        <begin position="328"/>
        <end position="346"/>
    </location>
</feature>
<feature type="transmembrane region" description="Helical" evidence="3">
    <location>
        <begin position="303"/>
        <end position="322"/>
    </location>
</feature>
<evidence type="ECO:0000256" key="1">
    <source>
        <dbReference type="ARBA" id="ARBA00004370"/>
    </source>
</evidence>
<feature type="transmembrane region" description="Helical" evidence="3">
    <location>
        <begin position="190"/>
        <end position="210"/>
    </location>
</feature>
<sequence length="539" mass="62003">MDGLMSVYRTIGDMSEGRKNNYDIIRFLAATLVIYQHSYPLGAGKGDGDLIHWLTNGQWAAGALGVAIFFIISGFLITKSYERSNNLLIFTKARILRIYPGLIVTILISTFILGPLVTNLSVFEYLTNRHTYEYIKALKLFPMQWNLPGVFENNVYKSSVNGSLWTIPFEMICYFIVATLGFLGFFRHKTFMVCLFVASMYCYLFYSHIWPNGKQILGLQFIELLRLFNYFSAGMLIYIFRMSLPMNKFFAMFSIIILYISAKHGGVTEAFIFFGSYLTIYFANLPIWKLSQFSKYGDFSYGMYIYAFPIQQLITYCFGGKMGVLENFIYSFAITLVIAILSWHMIEKKALALKNYKLIRIDVPKFINALTQKTSSAYSAVLGLILLLKWRYFIIMFVMIIVILRFSNQAPSVITFPYTKNESIFSGGWQPQSPNENYRWIQNSASVLVEKPKNATVLLIEGFIPENFIELNKVTIYMNDTKITEQSLKSGQPLDITLPISNDLKEYELKLEFNSVHKPDINSPDQRILSALISEIRFK</sequence>
<evidence type="ECO:0000313" key="6">
    <source>
        <dbReference type="Proteomes" id="UP001338137"/>
    </source>
</evidence>